<dbReference type="InterPro" id="IPR036388">
    <property type="entry name" value="WH-like_DNA-bd_sf"/>
</dbReference>
<dbReference type="Pfam" id="PF08281">
    <property type="entry name" value="Sigma70_r4_2"/>
    <property type="match status" value="1"/>
</dbReference>
<dbReference type="Pfam" id="PF04542">
    <property type="entry name" value="Sigma70_r2"/>
    <property type="match status" value="1"/>
</dbReference>
<evidence type="ECO:0000256" key="1">
    <source>
        <dbReference type="ARBA" id="ARBA00010641"/>
    </source>
</evidence>
<evidence type="ECO:0000256" key="3">
    <source>
        <dbReference type="ARBA" id="ARBA00023082"/>
    </source>
</evidence>
<proteinExistence type="inferred from homology"/>
<dbReference type="RefSeq" id="WP_379026125.1">
    <property type="nucleotide sequence ID" value="NZ_JBHRTA010000062.1"/>
</dbReference>
<dbReference type="InterPro" id="IPR014327">
    <property type="entry name" value="RNA_pol_sigma70_bacteroid"/>
</dbReference>
<evidence type="ECO:0000259" key="6">
    <source>
        <dbReference type="Pfam" id="PF08281"/>
    </source>
</evidence>
<evidence type="ECO:0000313" key="7">
    <source>
        <dbReference type="EMBL" id="MFC3199979.1"/>
    </source>
</evidence>
<feature type="domain" description="RNA polymerase sigma-70 region 2" evidence="5">
    <location>
        <begin position="26"/>
        <end position="89"/>
    </location>
</feature>
<dbReference type="InterPro" id="IPR007627">
    <property type="entry name" value="RNA_pol_sigma70_r2"/>
</dbReference>
<dbReference type="NCBIfam" id="TIGR02937">
    <property type="entry name" value="sigma70-ECF"/>
    <property type="match status" value="1"/>
</dbReference>
<dbReference type="Gene3D" id="1.10.1740.10">
    <property type="match status" value="1"/>
</dbReference>
<dbReference type="CDD" id="cd06171">
    <property type="entry name" value="Sigma70_r4"/>
    <property type="match status" value="1"/>
</dbReference>
<dbReference type="NCBIfam" id="TIGR02985">
    <property type="entry name" value="Sig70_bacteroi1"/>
    <property type="match status" value="1"/>
</dbReference>
<evidence type="ECO:0000313" key="8">
    <source>
        <dbReference type="Proteomes" id="UP001595526"/>
    </source>
</evidence>
<protein>
    <submittedName>
        <fullName evidence="7">RNA polymerase sigma-70 factor</fullName>
    </submittedName>
</protein>
<keyword evidence="2" id="KW-0805">Transcription regulation</keyword>
<dbReference type="SUPFAM" id="SSF88659">
    <property type="entry name" value="Sigma3 and sigma4 domains of RNA polymerase sigma factors"/>
    <property type="match status" value="1"/>
</dbReference>
<organism evidence="7 8">
    <name type="scientific">Parapedobacter deserti</name>
    <dbReference type="NCBI Taxonomy" id="1912957"/>
    <lineage>
        <taxon>Bacteria</taxon>
        <taxon>Pseudomonadati</taxon>
        <taxon>Bacteroidota</taxon>
        <taxon>Sphingobacteriia</taxon>
        <taxon>Sphingobacteriales</taxon>
        <taxon>Sphingobacteriaceae</taxon>
        <taxon>Parapedobacter</taxon>
    </lineage>
</organism>
<dbReference type="InterPro" id="IPR013324">
    <property type="entry name" value="RNA_pol_sigma_r3/r4-like"/>
</dbReference>
<comment type="similarity">
    <text evidence="1">Belongs to the sigma-70 factor family. ECF subfamily.</text>
</comment>
<dbReference type="Proteomes" id="UP001595526">
    <property type="component" value="Unassembled WGS sequence"/>
</dbReference>
<dbReference type="InterPro" id="IPR039425">
    <property type="entry name" value="RNA_pol_sigma-70-like"/>
</dbReference>
<dbReference type="Gene3D" id="1.10.10.10">
    <property type="entry name" value="Winged helix-like DNA-binding domain superfamily/Winged helix DNA-binding domain"/>
    <property type="match status" value="1"/>
</dbReference>
<dbReference type="PANTHER" id="PTHR43133:SF46">
    <property type="entry name" value="RNA POLYMERASE SIGMA-70 FACTOR ECF SUBFAMILY"/>
    <property type="match status" value="1"/>
</dbReference>
<feature type="domain" description="RNA polymerase sigma factor 70 region 4 type 2" evidence="6">
    <location>
        <begin position="119"/>
        <end position="171"/>
    </location>
</feature>
<evidence type="ECO:0000259" key="5">
    <source>
        <dbReference type="Pfam" id="PF04542"/>
    </source>
</evidence>
<accession>A0ABV7JT92</accession>
<keyword evidence="3" id="KW-0731">Sigma factor</keyword>
<gene>
    <name evidence="7" type="ORF">ACFOET_20330</name>
</gene>
<dbReference type="InterPro" id="IPR014284">
    <property type="entry name" value="RNA_pol_sigma-70_dom"/>
</dbReference>
<dbReference type="InterPro" id="IPR013249">
    <property type="entry name" value="RNA_pol_sigma70_r4_t2"/>
</dbReference>
<dbReference type="SUPFAM" id="SSF88946">
    <property type="entry name" value="Sigma2 domain of RNA polymerase sigma factors"/>
    <property type="match status" value="1"/>
</dbReference>
<evidence type="ECO:0000256" key="4">
    <source>
        <dbReference type="ARBA" id="ARBA00023163"/>
    </source>
</evidence>
<reference evidence="8" key="1">
    <citation type="journal article" date="2019" name="Int. J. Syst. Evol. Microbiol.">
        <title>The Global Catalogue of Microorganisms (GCM) 10K type strain sequencing project: providing services to taxonomists for standard genome sequencing and annotation.</title>
        <authorList>
            <consortium name="The Broad Institute Genomics Platform"/>
            <consortium name="The Broad Institute Genome Sequencing Center for Infectious Disease"/>
            <person name="Wu L."/>
            <person name="Ma J."/>
        </authorList>
    </citation>
    <scope>NUCLEOTIDE SEQUENCE [LARGE SCALE GENOMIC DNA]</scope>
    <source>
        <strain evidence="8">KCTC 52416</strain>
    </source>
</reference>
<sequence>MEVTLAKREPLVHSNDEAAIHFEETFKSNVKALHAYAYTILREDGAAEEIVQNVFLKLWENRKRMAIHTSLKAYLYKSVYHESLNYLKHLQVRRKYMEEAMANLRQQVPDEAPDEELQRQLGEALSQLPEKCRTVFQMSRFEDFKYQEIADKLGISLKTVEAHMGKALKLLRLRLADFLPLLIVLFWR</sequence>
<comment type="caution">
    <text evidence="7">The sequence shown here is derived from an EMBL/GenBank/DDBJ whole genome shotgun (WGS) entry which is preliminary data.</text>
</comment>
<dbReference type="EMBL" id="JBHRTA010000062">
    <property type="protein sequence ID" value="MFC3199979.1"/>
    <property type="molecule type" value="Genomic_DNA"/>
</dbReference>
<dbReference type="PANTHER" id="PTHR43133">
    <property type="entry name" value="RNA POLYMERASE ECF-TYPE SIGMA FACTO"/>
    <property type="match status" value="1"/>
</dbReference>
<dbReference type="InterPro" id="IPR013325">
    <property type="entry name" value="RNA_pol_sigma_r2"/>
</dbReference>
<keyword evidence="4" id="KW-0804">Transcription</keyword>
<keyword evidence="8" id="KW-1185">Reference proteome</keyword>
<evidence type="ECO:0000256" key="2">
    <source>
        <dbReference type="ARBA" id="ARBA00023015"/>
    </source>
</evidence>
<name>A0ABV7JT92_9SPHI</name>